<feature type="coiled-coil region" evidence="1">
    <location>
        <begin position="407"/>
        <end position="484"/>
    </location>
</feature>
<reference evidence="3" key="1">
    <citation type="submission" date="2015-12" db="EMBL/GenBank/DDBJ databases">
        <title>De novo transcriptome assembly of four potential Pierce s Disease insect vectors from Arizona vineyards.</title>
        <authorList>
            <person name="Tassone E.E."/>
        </authorList>
    </citation>
    <scope>NUCLEOTIDE SEQUENCE</scope>
</reference>
<sequence length="499" mass="57016">TAPIATFQVGNELDYMRWVKTLAAELMRQTPLEAVRFLDILGITATIPHRASPPQELESSSWRTYSPDYHSEPESHSWLRCSSMTDGGSSDCCSRISVPPSRWMEEQRTQMNRGWFAKPACVEDSQQPLSMIVTKEPLSDTVVMKESVKTEPLKDRLQTGFPCVKQNMINSSDVKKVNSVFGVYRSVNAQNGDVKSNVTANISKDNNVKALLKTFSPPEKENGTQDSERYRRRSSVKEGRPPLPDVVKDLPPCDRRSRTRMRIGDMIKGRGRSVDVWQNSSETESGDEAVAGLIARCQQVEKYVPVKEKRLLFESLCRRAKPRFSSSDNIIDMCDSVAFTGQPRTQSLHDLSKYNNVAVKEICRYFERRGGSRVEVVERSPSPERPYLSCPVKESDAISGYTNRRQLQRAEKKLCRLKQNISEAEGNIWRLQDQSNKLNQRRRSESSRIQMAVVERMTEERDRLKKFQEEAFKIQREIDIASDKFGIAASKIRHHSNVR</sequence>
<protein>
    <submittedName>
        <fullName evidence="3">Uncharacterized protein</fullName>
    </submittedName>
</protein>
<proteinExistence type="predicted"/>
<feature type="compositionally biased region" description="Basic and acidic residues" evidence="2">
    <location>
        <begin position="218"/>
        <end position="245"/>
    </location>
</feature>
<feature type="non-terminal residue" evidence="3">
    <location>
        <position position="1"/>
    </location>
</feature>
<accession>A0A1B6D6I5</accession>
<gene>
    <name evidence="3" type="ORF">g.13141</name>
</gene>
<evidence type="ECO:0000256" key="2">
    <source>
        <dbReference type="SAM" id="MobiDB-lite"/>
    </source>
</evidence>
<keyword evidence="1" id="KW-0175">Coiled coil</keyword>
<dbReference type="EMBL" id="GEDC01016000">
    <property type="protein sequence ID" value="JAS21298.1"/>
    <property type="molecule type" value="Transcribed_RNA"/>
</dbReference>
<dbReference type="AlphaFoldDB" id="A0A1B6D6I5"/>
<evidence type="ECO:0000256" key="1">
    <source>
        <dbReference type="SAM" id="Coils"/>
    </source>
</evidence>
<organism evidence="3">
    <name type="scientific">Clastoptera arizonana</name>
    <name type="common">Arizona spittle bug</name>
    <dbReference type="NCBI Taxonomy" id="38151"/>
    <lineage>
        <taxon>Eukaryota</taxon>
        <taxon>Metazoa</taxon>
        <taxon>Ecdysozoa</taxon>
        <taxon>Arthropoda</taxon>
        <taxon>Hexapoda</taxon>
        <taxon>Insecta</taxon>
        <taxon>Pterygota</taxon>
        <taxon>Neoptera</taxon>
        <taxon>Paraneoptera</taxon>
        <taxon>Hemiptera</taxon>
        <taxon>Auchenorrhyncha</taxon>
        <taxon>Cercopoidea</taxon>
        <taxon>Clastopteridae</taxon>
        <taxon>Clastoptera</taxon>
    </lineage>
</organism>
<feature type="region of interest" description="Disordered" evidence="2">
    <location>
        <begin position="216"/>
        <end position="245"/>
    </location>
</feature>
<name>A0A1B6D6I5_9HEMI</name>
<evidence type="ECO:0000313" key="3">
    <source>
        <dbReference type="EMBL" id="JAS21298.1"/>
    </source>
</evidence>